<comment type="pathway">
    <text evidence="1 7">Cell wall biogenesis; peptidoglycan biosynthesis.</text>
</comment>
<gene>
    <name evidence="9" type="ORF">ENP47_02355</name>
</gene>
<dbReference type="EMBL" id="DSJL01000006">
    <property type="protein sequence ID" value="HEF64440.1"/>
    <property type="molecule type" value="Genomic_DNA"/>
</dbReference>
<name>A0A7C1K3T6_THERO</name>
<feature type="domain" description="L,D-TPase catalytic" evidence="8">
    <location>
        <begin position="253"/>
        <end position="371"/>
    </location>
</feature>
<evidence type="ECO:0000259" key="8">
    <source>
        <dbReference type="PROSITE" id="PS52029"/>
    </source>
</evidence>
<protein>
    <submittedName>
        <fullName evidence="9">Murein L,D-transpeptidase</fullName>
    </submittedName>
</protein>
<organism evidence="9">
    <name type="scientific">Thermomicrobium roseum</name>
    <dbReference type="NCBI Taxonomy" id="500"/>
    <lineage>
        <taxon>Bacteria</taxon>
        <taxon>Pseudomonadati</taxon>
        <taxon>Thermomicrobiota</taxon>
        <taxon>Thermomicrobia</taxon>
        <taxon>Thermomicrobiales</taxon>
        <taxon>Thermomicrobiaceae</taxon>
        <taxon>Thermomicrobium</taxon>
    </lineage>
</organism>
<dbReference type="InterPro" id="IPR050979">
    <property type="entry name" value="LD-transpeptidase"/>
</dbReference>
<dbReference type="InterPro" id="IPR005490">
    <property type="entry name" value="LD_TPept_cat_dom"/>
</dbReference>
<dbReference type="GO" id="GO:0018104">
    <property type="term" value="P:peptidoglycan-protein cross-linking"/>
    <property type="evidence" value="ECO:0007669"/>
    <property type="project" value="TreeGrafter"/>
</dbReference>
<keyword evidence="6 7" id="KW-0961">Cell wall biogenesis/degradation</keyword>
<evidence type="ECO:0000256" key="7">
    <source>
        <dbReference type="PROSITE-ProRule" id="PRU01373"/>
    </source>
</evidence>
<comment type="caution">
    <text evidence="9">The sequence shown here is derived from an EMBL/GenBank/DDBJ whole genome shotgun (WGS) entry which is preliminary data.</text>
</comment>
<evidence type="ECO:0000256" key="6">
    <source>
        <dbReference type="ARBA" id="ARBA00023316"/>
    </source>
</evidence>
<proteinExistence type="inferred from homology"/>
<keyword evidence="3" id="KW-0808">Transferase</keyword>
<evidence type="ECO:0000256" key="5">
    <source>
        <dbReference type="ARBA" id="ARBA00022984"/>
    </source>
</evidence>
<dbReference type="GO" id="GO:0071555">
    <property type="term" value="P:cell wall organization"/>
    <property type="evidence" value="ECO:0007669"/>
    <property type="project" value="UniProtKB-UniRule"/>
</dbReference>
<dbReference type="GO" id="GO:0005576">
    <property type="term" value="C:extracellular region"/>
    <property type="evidence" value="ECO:0007669"/>
    <property type="project" value="TreeGrafter"/>
</dbReference>
<evidence type="ECO:0000313" key="9">
    <source>
        <dbReference type="EMBL" id="HEF64440.1"/>
    </source>
</evidence>
<evidence type="ECO:0000256" key="4">
    <source>
        <dbReference type="ARBA" id="ARBA00022960"/>
    </source>
</evidence>
<evidence type="ECO:0000256" key="3">
    <source>
        <dbReference type="ARBA" id="ARBA00022679"/>
    </source>
</evidence>
<dbReference type="InterPro" id="IPR038063">
    <property type="entry name" value="Transpep_catalytic_dom"/>
</dbReference>
<evidence type="ECO:0000256" key="1">
    <source>
        <dbReference type="ARBA" id="ARBA00004752"/>
    </source>
</evidence>
<dbReference type="PROSITE" id="PS52029">
    <property type="entry name" value="LD_TPASE"/>
    <property type="match status" value="1"/>
</dbReference>
<sequence>MVLCSPRAIAGKALARSVCGGLVLALFFVLVLPSPAGAVLGGPDRVYFPQTGHTLAYGFLEFWLRNGDIPIFGYPLSEELSEQGTTVQYFERAVFEWHPEAPTEWRVQLRRLGVEATSGRSDRAFLPAEPVDNAACQYFVETRHNLCHGFRWFWERFGGVRIFGYPISEELTEDGLTVQYFERARLEWHPEQRGTAGEIQVTRLGEWAARRISGERAPLAQPPDVPVYTPELFPRVPNLVRTPPAGAPVGEAKWIEVDLSDQVLRAWEYDRLVFWTLVSTGLPQYPTPTGTFRVYVKLRYERMRGGTPGIDYYDLPNVPHTMYFYLGYALHGAYWHNNFGHPMSHGCVNLPLDAAAWLYDWTPVGTVVWIHP</sequence>
<comment type="similarity">
    <text evidence="2">Belongs to the YkuD family.</text>
</comment>
<feature type="active site" description="Proton donor/acceptor" evidence="7">
    <location>
        <position position="331"/>
    </location>
</feature>
<feature type="active site" description="Nucleophile" evidence="7">
    <location>
        <position position="347"/>
    </location>
</feature>
<keyword evidence="5 7" id="KW-0573">Peptidoglycan synthesis</keyword>
<dbReference type="UniPathway" id="UPA00219"/>
<dbReference type="AlphaFoldDB" id="A0A7C1K3T6"/>
<keyword evidence="4 7" id="KW-0133">Cell shape</keyword>
<dbReference type="SUPFAM" id="SSF141523">
    <property type="entry name" value="L,D-transpeptidase catalytic domain-like"/>
    <property type="match status" value="1"/>
</dbReference>
<accession>A0A7C1K3T6</accession>
<dbReference type="Gene3D" id="2.40.440.10">
    <property type="entry name" value="L,D-transpeptidase catalytic domain-like"/>
    <property type="match status" value="1"/>
</dbReference>
<dbReference type="GO" id="GO:0016740">
    <property type="term" value="F:transferase activity"/>
    <property type="evidence" value="ECO:0007669"/>
    <property type="project" value="UniProtKB-KW"/>
</dbReference>
<dbReference type="PANTHER" id="PTHR30582">
    <property type="entry name" value="L,D-TRANSPEPTIDASE"/>
    <property type="match status" value="1"/>
</dbReference>
<dbReference type="GO" id="GO:0071972">
    <property type="term" value="F:peptidoglycan L,D-transpeptidase activity"/>
    <property type="evidence" value="ECO:0007669"/>
    <property type="project" value="TreeGrafter"/>
</dbReference>
<dbReference type="CDD" id="cd16913">
    <property type="entry name" value="YkuD_like"/>
    <property type="match status" value="1"/>
</dbReference>
<dbReference type="Pfam" id="PF03734">
    <property type="entry name" value="YkuD"/>
    <property type="match status" value="1"/>
</dbReference>
<evidence type="ECO:0000256" key="2">
    <source>
        <dbReference type="ARBA" id="ARBA00005992"/>
    </source>
</evidence>
<dbReference type="GO" id="GO:0008360">
    <property type="term" value="P:regulation of cell shape"/>
    <property type="evidence" value="ECO:0007669"/>
    <property type="project" value="UniProtKB-UniRule"/>
</dbReference>
<dbReference type="PANTHER" id="PTHR30582:SF2">
    <property type="entry name" value="L,D-TRANSPEPTIDASE YCIB-RELATED"/>
    <property type="match status" value="1"/>
</dbReference>
<reference evidence="9" key="1">
    <citation type="journal article" date="2020" name="mSystems">
        <title>Genome- and Community-Level Interaction Insights into Carbon Utilization and Element Cycling Functions of Hydrothermarchaeota in Hydrothermal Sediment.</title>
        <authorList>
            <person name="Zhou Z."/>
            <person name="Liu Y."/>
            <person name="Xu W."/>
            <person name="Pan J."/>
            <person name="Luo Z.H."/>
            <person name="Li M."/>
        </authorList>
    </citation>
    <scope>NUCLEOTIDE SEQUENCE [LARGE SCALE GENOMIC DNA]</scope>
    <source>
        <strain evidence="9">SpSt-222</strain>
    </source>
</reference>